<dbReference type="EMBL" id="JAWDGP010005927">
    <property type="protein sequence ID" value="KAK3749757.1"/>
    <property type="molecule type" value="Genomic_DNA"/>
</dbReference>
<organism evidence="2 3">
    <name type="scientific">Elysia crispata</name>
    <name type="common">lettuce slug</name>
    <dbReference type="NCBI Taxonomy" id="231223"/>
    <lineage>
        <taxon>Eukaryota</taxon>
        <taxon>Metazoa</taxon>
        <taxon>Spiralia</taxon>
        <taxon>Lophotrochozoa</taxon>
        <taxon>Mollusca</taxon>
        <taxon>Gastropoda</taxon>
        <taxon>Heterobranchia</taxon>
        <taxon>Euthyneura</taxon>
        <taxon>Panpulmonata</taxon>
        <taxon>Sacoglossa</taxon>
        <taxon>Placobranchoidea</taxon>
        <taxon>Plakobranchidae</taxon>
        <taxon>Elysia</taxon>
    </lineage>
</organism>
<proteinExistence type="predicted"/>
<keyword evidence="3" id="KW-1185">Reference proteome</keyword>
<reference evidence="2" key="1">
    <citation type="journal article" date="2023" name="G3 (Bethesda)">
        <title>A reference genome for the long-term kleptoplast-retaining sea slug Elysia crispata morphotype clarki.</title>
        <authorList>
            <person name="Eastman K.E."/>
            <person name="Pendleton A.L."/>
            <person name="Shaikh M.A."/>
            <person name="Suttiyut T."/>
            <person name="Ogas R."/>
            <person name="Tomko P."/>
            <person name="Gavelis G."/>
            <person name="Widhalm J.R."/>
            <person name="Wisecaver J.H."/>
        </authorList>
    </citation>
    <scope>NUCLEOTIDE SEQUENCE</scope>
    <source>
        <strain evidence="2">ECLA1</strain>
    </source>
</reference>
<comment type="caution">
    <text evidence="2">The sequence shown here is derived from an EMBL/GenBank/DDBJ whole genome shotgun (WGS) entry which is preliminary data.</text>
</comment>
<feature type="region of interest" description="Disordered" evidence="1">
    <location>
        <begin position="39"/>
        <end position="75"/>
    </location>
</feature>
<sequence length="75" mass="8144">MAAKLNLRTSITERVRGACKPGGRAGTCQPGPIAASCSLAGSGRHHPPSFWKENVQNNNRSLQEQRGIKKHHKTN</sequence>
<evidence type="ECO:0000313" key="3">
    <source>
        <dbReference type="Proteomes" id="UP001283361"/>
    </source>
</evidence>
<protein>
    <submittedName>
        <fullName evidence="2">Uncharacterized protein</fullName>
    </submittedName>
</protein>
<feature type="compositionally biased region" description="Polar residues" evidence="1">
    <location>
        <begin position="54"/>
        <end position="64"/>
    </location>
</feature>
<evidence type="ECO:0000256" key="1">
    <source>
        <dbReference type="SAM" id="MobiDB-lite"/>
    </source>
</evidence>
<evidence type="ECO:0000313" key="2">
    <source>
        <dbReference type="EMBL" id="KAK3749757.1"/>
    </source>
</evidence>
<dbReference type="Proteomes" id="UP001283361">
    <property type="component" value="Unassembled WGS sequence"/>
</dbReference>
<name>A0AAE0YM05_9GAST</name>
<dbReference type="AlphaFoldDB" id="A0AAE0YM05"/>
<accession>A0AAE0YM05</accession>
<gene>
    <name evidence="2" type="ORF">RRG08_046262</name>
</gene>